<organism evidence="6">
    <name type="scientific">marine sediment metagenome</name>
    <dbReference type="NCBI Taxonomy" id="412755"/>
    <lineage>
        <taxon>unclassified sequences</taxon>
        <taxon>metagenomes</taxon>
        <taxon>ecological metagenomes</taxon>
    </lineage>
</organism>
<accession>X1LG61</accession>
<dbReference type="InterPro" id="IPR003593">
    <property type="entry name" value="AAA+_ATPase"/>
</dbReference>
<gene>
    <name evidence="6" type="ORF">S06H3_03607</name>
</gene>
<dbReference type="InterPro" id="IPR003439">
    <property type="entry name" value="ABC_transporter-like_ATP-bd"/>
</dbReference>
<proteinExistence type="inferred from homology"/>
<reference evidence="6" key="1">
    <citation type="journal article" date="2014" name="Front. Microbiol.">
        <title>High frequency of phylogenetically diverse reductive dehalogenase-homologous genes in deep subseafloor sedimentary metagenomes.</title>
        <authorList>
            <person name="Kawai M."/>
            <person name="Futagami T."/>
            <person name="Toyoda A."/>
            <person name="Takaki Y."/>
            <person name="Nishi S."/>
            <person name="Hori S."/>
            <person name="Arai W."/>
            <person name="Tsubouchi T."/>
            <person name="Morono Y."/>
            <person name="Uchiyama I."/>
            <person name="Ito T."/>
            <person name="Fujiyama A."/>
            <person name="Inagaki F."/>
            <person name="Takami H."/>
        </authorList>
    </citation>
    <scope>NUCLEOTIDE SEQUENCE</scope>
    <source>
        <strain evidence="6">Expedition CK06-06</strain>
    </source>
</reference>
<dbReference type="SMART" id="SM00382">
    <property type="entry name" value="AAA"/>
    <property type="match status" value="1"/>
</dbReference>
<evidence type="ECO:0000256" key="2">
    <source>
        <dbReference type="ARBA" id="ARBA00022448"/>
    </source>
</evidence>
<evidence type="ECO:0000256" key="1">
    <source>
        <dbReference type="ARBA" id="ARBA00005417"/>
    </source>
</evidence>
<dbReference type="SUPFAM" id="SSF52540">
    <property type="entry name" value="P-loop containing nucleoside triphosphate hydrolases"/>
    <property type="match status" value="1"/>
</dbReference>
<evidence type="ECO:0000313" key="6">
    <source>
        <dbReference type="EMBL" id="GAH93123.1"/>
    </source>
</evidence>
<evidence type="ECO:0000259" key="5">
    <source>
        <dbReference type="PROSITE" id="PS50893"/>
    </source>
</evidence>
<evidence type="ECO:0000256" key="3">
    <source>
        <dbReference type="ARBA" id="ARBA00022741"/>
    </source>
</evidence>
<dbReference type="PANTHER" id="PTHR43335:SF11">
    <property type="entry name" value="ABC TRANSPORTER RELATED"/>
    <property type="match status" value="1"/>
</dbReference>
<dbReference type="EMBL" id="BARV01001191">
    <property type="protein sequence ID" value="GAH93123.1"/>
    <property type="molecule type" value="Genomic_DNA"/>
</dbReference>
<keyword evidence="4" id="KW-0067">ATP-binding</keyword>
<comment type="similarity">
    <text evidence="1">Belongs to the ABC transporter superfamily.</text>
</comment>
<dbReference type="Pfam" id="PF00005">
    <property type="entry name" value="ABC_tran"/>
    <property type="match status" value="1"/>
</dbReference>
<name>X1LG61_9ZZZZ</name>
<dbReference type="PANTHER" id="PTHR43335">
    <property type="entry name" value="ABC TRANSPORTER, ATP-BINDING PROTEIN"/>
    <property type="match status" value="1"/>
</dbReference>
<protein>
    <recommendedName>
        <fullName evidence="5">ABC transporter domain-containing protein</fullName>
    </recommendedName>
</protein>
<keyword evidence="2" id="KW-0813">Transport</keyword>
<comment type="caution">
    <text evidence="6">The sequence shown here is derived from an EMBL/GenBank/DDBJ whole genome shotgun (WGS) entry which is preliminary data.</text>
</comment>
<dbReference type="InterPro" id="IPR017871">
    <property type="entry name" value="ABC_transporter-like_CS"/>
</dbReference>
<keyword evidence="3" id="KW-0547">Nucleotide-binding</keyword>
<dbReference type="InterPro" id="IPR027417">
    <property type="entry name" value="P-loop_NTPase"/>
</dbReference>
<feature type="domain" description="ABC transporter" evidence="5">
    <location>
        <begin position="8"/>
        <end position="199"/>
    </location>
</feature>
<sequence>MSDDNNIIIAKDLSKKYNEHLVVDNLNLAIKKGEIFGLLGPNGAGKSTVILMALGLTEPSSGSINVAGFNSTRQPLEVKRITGYLPEKIGFYEDMSAKGNLTYTAELNNIPYREIPKKVDEVLEIVTLIKNKNQLVKTLSKGMKQRLGIADVLIKDPQLVFFDEPTEGLDLKVANQILQTILDLNKQKNITFLLSSPLL</sequence>
<dbReference type="GO" id="GO:0005524">
    <property type="term" value="F:ATP binding"/>
    <property type="evidence" value="ECO:0007669"/>
    <property type="project" value="UniProtKB-KW"/>
</dbReference>
<dbReference type="PROSITE" id="PS00211">
    <property type="entry name" value="ABC_TRANSPORTER_1"/>
    <property type="match status" value="1"/>
</dbReference>
<dbReference type="PROSITE" id="PS50893">
    <property type="entry name" value="ABC_TRANSPORTER_2"/>
    <property type="match status" value="1"/>
</dbReference>
<evidence type="ECO:0000256" key="4">
    <source>
        <dbReference type="ARBA" id="ARBA00022840"/>
    </source>
</evidence>
<dbReference type="Gene3D" id="3.40.50.300">
    <property type="entry name" value="P-loop containing nucleotide triphosphate hydrolases"/>
    <property type="match status" value="1"/>
</dbReference>
<dbReference type="GO" id="GO:0016887">
    <property type="term" value="F:ATP hydrolysis activity"/>
    <property type="evidence" value="ECO:0007669"/>
    <property type="project" value="InterPro"/>
</dbReference>
<dbReference type="AlphaFoldDB" id="X1LG61"/>